<keyword evidence="2" id="KW-1185">Reference proteome</keyword>
<evidence type="ECO:0000313" key="1">
    <source>
        <dbReference type="EMBL" id="RDX51711.1"/>
    </source>
</evidence>
<dbReference type="PANTHER" id="PTHR33129:SF1">
    <property type="entry name" value="ATP-BINDING PROTEIN"/>
    <property type="match status" value="1"/>
</dbReference>
<dbReference type="Proteomes" id="UP000256964">
    <property type="component" value="Unassembled WGS sequence"/>
</dbReference>
<dbReference type="InterPro" id="IPR052980">
    <property type="entry name" value="Crinkler_effector"/>
</dbReference>
<dbReference type="OrthoDB" id="2340858at2759"/>
<dbReference type="PANTHER" id="PTHR33129">
    <property type="entry name" value="PROTEIN KINASE DOMAIN-CONTAINING PROTEIN-RELATED"/>
    <property type="match status" value="1"/>
</dbReference>
<reference evidence="1 2" key="1">
    <citation type="journal article" date="2018" name="Biotechnol. Biofuels">
        <title>Integrative visual omics of the white-rot fungus Polyporus brumalis exposes the biotechnological potential of its oxidative enzymes for delignifying raw plant biomass.</title>
        <authorList>
            <person name="Miyauchi S."/>
            <person name="Rancon A."/>
            <person name="Drula E."/>
            <person name="Hage H."/>
            <person name="Chaduli D."/>
            <person name="Favel A."/>
            <person name="Grisel S."/>
            <person name="Henrissat B."/>
            <person name="Herpoel-Gimbert I."/>
            <person name="Ruiz-Duenas F.J."/>
            <person name="Chevret D."/>
            <person name="Hainaut M."/>
            <person name="Lin J."/>
            <person name="Wang M."/>
            <person name="Pangilinan J."/>
            <person name="Lipzen A."/>
            <person name="Lesage-Meessen L."/>
            <person name="Navarro D."/>
            <person name="Riley R."/>
            <person name="Grigoriev I.V."/>
            <person name="Zhou S."/>
            <person name="Raouche S."/>
            <person name="Rosso M.N."/>
        </authorList>
    </citation>
    <scope>NUCLEOTIDE SEQUENCE [LARGE SCALE GENOMIC DNA]</scope>
    <source>
        <strain evidence="1 2">BRFM 1820</strain>
    </source>
</reference>
<dbReference type="EMBL" id="KZ857393">
    <property type="protein sequence ID" value="RDX51711.1"/>
    <property type="molecule type" value="Genomic_DNA"/>
</dbReference>
<sequence length="600" mass="66845">MSASTPALASSAVSQPEHAHVKKKIRLTRVSNWTQCLDDFWIAFMKDWWGDAGQARLLSEDDIIRVEQMEVLDHFGLLVETDGKLYVREEYKMMFARLSNARTTDTPCVIPGVVLTGNLGTGKSCCAVYVLLRSLAAEQAVIFFTSKGEALYFDKEGIRTCPTADVNAASALSGMTCATPESRILSLIDSPEETDPVSPAILSAFSFFVLFASPGHSRYKGRLKVFGDGRLWFMKPWEVEELLTILTTPGMMPTTDLTLNIEEVRKLRWQYGPCPRDIVEALAGPVKFEEDLQDVIQSLSMDSIIKLVKAASTTTSIASDRLLMVSRFNAIDSAVLRDDRDVVTFKTASVVDGIRARYKLLELQDAERHHSACRAMHTATLAGISFEGLALMRLCHGSADFDMCAEYARMSQGSAQNAVPRRFEYHARHSGKILRIAEDREIELAEGDTTLSFLEPCSLSSAGFPDIPTPMPFIRYRYAAEADVTPGFCFVPTAPHDALFDAYFLTVTGQSVTLWIVQVAVHRTHARGLVAVKELFRRAKQRFPQVVVKYLLIAPTVGERLSVQWSMSKELSEVEGEVFVQFVYSYPALTVEDTIRPGYY</sequence>
<accession>A0A371DGN2</accession>
<gene>
    <name evidence="1" type="ORF">OH76DRAFT_1481232</name>
</gene>
<evidence type="ECO:0000313" key="2">
    <source>
        <dbReference type="Proteomes" id="UP000256964"/>
    </source>
</evidence>
<name>A0A371DGN2_9APHY</name>
<organism evidence="1 2">
    <name type="scientific">Lentinus brumalis</name>
    <dbReference type="NCBI Taxonomy" id="2498619"/>
    <lineage>
        <taxon>Eukaryota</taxon>
        <taxon>Fungi</taxon>
        <taxon>Dikarya</taxon>
        <taxon>Basidiomycota</taxon>
        <taxon>Agaricomycotina</taxon>
        <taxon>Agaricomycetes</taxon>
        <taxon>Polyporales</taxon>
        <taxon>Polyporaceae</taxon>
        <taxon>Lentinus</taxon>
    </lineage>
</organism>
<proteinExistence type="predicted"/>
<dbReference type="AlphaFoldDB" id="A0A371DGN2"/>
<protein>
    <submittedName>
        <fullName evidence="1">Uncharacterized protein</fullName>
    </submittedName>
</protein>
<dbReference type="STRING" id="139420.A0A371DGN2"/>